<name>A0AA41FZI6_9EURY</name>
<dbReference type="InterPro" id="IPR007050">
    <property type="entry name" value="HTH_bacterioopsin"/>
</dbReference>
<organism evidence="4 5">
    <name type="scientific">Haloarcula salina</name>
    <dbReference type="NCBI Taxonomy" id="1429914"/>
    <lineage>
        <taxon>Archaea</taxon>
        <taxon>Methanobacteriati</taxon>
        <taxon>Methanobacteriota</taxon>
        <taxon>Stenosarchaea group</taxon>
        <taxon>Halobacteria</taxon>
        <taxon>Halobacteriales</taxon>
        <taxon>Haloarculaceae</taxon>
        <taxon>Haloarcula</taxon>
    </lineage>
</organism>
<dbReference type="EMBL" id="JAHQXE010000001">
    <property type="protein sequence ID" value="MBV0900543.1"/>
    <property type="molecule type" value="Genomic_DNA"/>
</dbReference>
<evidence type="ECO:0000313" key="5">
    <source>
        <dbReference type="Proteomes" id="UP001166304"/>
    </source>
</evidence>
<comment type="caution">
    <text evidence="4">The sequence shown here is derived from an EMBL/GenBank/DDBJ whole genome shotgun (WGS) entry which is preliminary data.</text>
</comment>
<keyword evidence="1" id="KW-0805">Transcription regulation</keyword>
<protein>
    <submittedName>
        <fullName evidence="4">Helix-turn-helix domain-containing protein</fullName>
    </submittedName>
</protein>
<dbReference type="AlphaFoldDB" id="A0AA41FZI6"/>
<gene>
    <name evidence="4" type="ORF">KTS37_01970</name>
</gene>
<evidence type="ECO:0000313" key="4">
    <source>
        <dbReference type="EMBL" id="MBV0900543.1"/>
    </source>
</evidence>
<dbReference type="Proteomes" id="UP001166304">
    <property type="component" value="Unassembled WGS sequence"/>
</dbReference>
<dbReference type="RefSeq" id="WP_162412166.1">
    <property type="nucleotide sequence ID" value="NZ_JAHQXE010000001.1"/>
</dbReference>
<proteinExistence type="predicted"/>
<dbReference type="PANTHER" id="PTHR34236:SF1">
    <property type="entry name" value="DIMETHYL SULFOXIDE REDUCTASE TRANSCRIPTIONAL ACTIVATOR"/>
    <property type="match status" value="1"/>
</dbReference>
<dbReference type="PANTHER" id="PTHR34236">
    <property type="entry name" value="DIMETHYL SULFOXIDE REDUCTASE TRANSCRIPTIONAL ACTIVATOR"/>
    <property type="match status" value="1"/>
</dbReference>
<evidence type="ECO:0000256" key="2">
    <source>
        <dbReference type="ARBA" id="ARBA00023163"/>
    </source>
</evidence>
<dbReference type="Gene3D" id="1.10.10.10">
    <property type="entry name" value="Winged helix-like DNA-binding domain superfamily/Winged helix DNA-binding domain"/>
    <property type="match status" value="1"/>
</dbReference>
<accession>A0AA41FZI6</accession>
<feature type="domain" description="HTH bat-type" evidence="3">
    <location>
        <begin position="150"/>
        <end position="202"/>
    </location>
</feature>
<evidence type="ECO:0000256" key="1">
    <source>
        <dbReference type="ARBA" id="ARBA00023015"/>
    </source>
</evidence>
<dbReference type="InterPro" id="IPR036388">
    <property type="entry name" value="WH-like_DNA-bd_sf"/>
</dbReference>
<keyword evidence="2" id="KW-0804">Transcription</keyword>
<evidence type="ECO:0000259" key="3">
    <source>
        <dbReference type="Pfam" id="PF04967"/>
    </source>
</evidence>
<reference evidence="4" key="1">
    <citation type="submission" date="2021-06" db="EMBL/GenBank/DDBJ databases">
        <title>New haloarchaea isolates fom saline soil.</title>
        <authorList>
            <person name="Duran-Viseras A."/>
            <person name="Sanchez-Porro C.S."/>
            <person name="Ventosa A."/>
        </authorList>
    </citation>
    <scope>NUCLEOTIDE SEQUENCE</scope>
    <source>
        <strain evidence="4">JCM 18369</strain>
    </source>
</reference>
<sequence length="211" mass="23441">MPHAELTLTIPEEIWIGDVSRTYDDAAFRILAALPGEDSGVGLAEVTSADLPAVLRDIESRDSVTSMEILSHRDDRALIQFETSMPLLLFPVQGSGIPLEMPFTLSDGQAVWEISAPQERLSELGEQLEEFGIPFNVDRIQQHLESEQLLTESQLELVEAAIDAGYYDTPRDCSLTELADRVGIAKSTCSETLHRAEEKILKEFVTDRLAR</sequence>
<keyword evidence="5" id="KW-1185">Reference proteome</keyword>
<dbReference type="Pfam" id="PF04967">
    <property type="entry name" value="HTH_10"/>
    <property type="match status" value="1"/>
</dbReference>